<dbReference type="InterPro" id="IPR028364">
    <property type="entry name" value="Ribosomal_uL1/biogenesis"/>
</dbReference>
<organism evidence="1 2">
    <name type="scientific">Ceratopteris richardii</name>
    <name type="common">Triangle waterfern</name>
    <dbReference type="NCBI Taxonomy" id="49495"/>
    <lineage>
        <taxon>Eukaryota</taxon>
        <taxon>Viridiplantae</taxon>
        <taxon>Streptophyta</taxon>
        <taxon>Embryophyta</taxon>
        <taxon>Tracheophyta</taxon>
        <taxon>Polypodiopsida</taxon>
        <taxon>Polypodiidae</taxon>
        <taxon>Polypodiales</taxon>
        <taxon>Pteridineae</taxon>
        <taxon>Pteridaceae</taxon>
        <taxon>Parkerioideae</taxon>
        <taxon>Ceratopteris</taxon>
    </lineage>
</organism>
<dbReference type="CDD" id="cd00403">
    <property type="entry name" value="Ribosomal_L1"/>
    <property type="match status" value="1"/>
</dbReference>
<dbReference type="InterPro" id="IPR050257">
    <property type="entry name" value="eL8/uL1-like"/>
</dbReference>
<reference evidence="1" key="1">
    <citation type="submission" date="2021-08" db="EMBL/GenBank/DDBJ databases">
        <title>WGS assembly of Ceratopteris richardii.</title>
        <authorList>
            <person name="Marchant D.B."/>
            <person name="Chen G."/>
            <person name="Jenkins J."/>
            <person name="Shu S."/>
            <person name="Leebens-Mack J."/>
            <person name="Grimwood J."/>
            <person name="Schmutz J."/>
            <person name="Soltis P."/>
            <person name="Soltis D."/>
            <person name="Chen Z.-H."/>
        </authorList>
    </citation>
    <scope>NUCLEOTIDE SEQUENCE</scope>
    <source>
        <strain evidence="1">Whitten #5841</strain>
        <tissue evidence="1">Leaf</tissue>
    </source>
</reference>
<name>A0A8T2Q4T6_CERRI</name>
<dbReference type="InterPro" id="IPR016095">
    <property type="entry name" value="Ribosomal_uL1_3-a/b-sand"/>
</dbReference>
<dbReference type="GO" id="GO:0003723">
    <property type="term" value="F:RNA binding"/>
    <property type="evidence" value="ECO:0007669"/>
    <property type="project" value="InterPro"/>
</dbReference>
<accession>A0A8T2Q4T6</accession>
<dbReference type="Gene3D" id="3.40.50.790">
    <property type="match status" value="1"/>
</dbReference>
<evidence type="ECO:0000313" key="1">
    <source>
        <dbReference type="EMBL" id="KAH7278603.1"/>
    </source>
</evidence>
<dbReference type="Proteomes" id="UP000825935">
    <property type="component" value="Chromosome 38"/>
</dbReference>
<evidence type="ECO:0008006" key="3">
    <source>
        <dbReference type="Google" id="ProtNLM"/>
    </source>
</evidence>
<protein>
    <recommendedName>
        <fullName evidence="3">Ribosomal protein L1</fullName>
    </recommendedName>
</protein>
<dbReference type="PANTHER" id="PTHR23105">
    <property type="entry name" value="RIBOSOMAL PROTEIN L7AE FAMILY MEMBER"/>
    <property type="match status" value="1"/>
</dbReference>
<dbReference type="OMA" id="KKDTIRH"/>
<keyword evidence="2" id="KW-1185">Reference proteome</keyword>
<dbReference type="InterPro" id="IPR023674">
    <property type="entry name" value="Ribosomal_uL1-like"/>
</dbReference>
<dbReference type="AlphaFoldDB" id="A0A8T2Q4T6"/>
<comment type="caution">
    <text evidence="1">The sequence shown here is derived from an EMBL/GenBank/DDBJ whole genome shotgun (WGS) entry which is preliminary data.</text>
</comment>
<dbReference type="Gene3D" id="3.30.190.20">
    <property type="match status" value="1"/>
</dbReference>
<sequence length="280" mass="31665">MNSTPPPGEHQRKGQSLTSLTDWREMAEVRVSPELVTKAVASLFKWERSRKQSRDKMLLLEDDKLLYLVVALKKASPDQNRTNPYQIPLPHPLFMLGDGATQEICLFIDDRKGTKKKEAKQKLVEEGIAIAKVIPLSKLRTDYKSFEAKRKLCGSYDLFLADKSVLPALPRVLGKIFFKKKKHPIPVDLRKKDWKKQIESACGSTFLYIKGGTCSVVKVGRLSQSQEEVCENVHAVISGVASHIPKKWKNIKSLYLKTLESVPLPLYQILPDFPIKIGAE</sequence>
<evidence type="ECO:0000313" key="2">
    <source>
        <dbReference type="Proteomes" id="UP000825935"/>
    </source>
</evidence>
<dbReference type="Pfam" id="PF00687">
    <property type="entry name" value="Ribosomal_L1"/>
    <property type="match status" value="1"/>
</dbReference>
<dbReference type="FunFam" id="3.40.50.790:FF:000012">
    <property type="entry name" value="Ribosomal protein L1p/L10e family"/>
    <property type="match status" value="1"/>
</dbReference>
<dbReference type="SUPFAM" id="SSF56808">
    <property type="entry name" value="Ribosomal protein L1"/>
    <property type="match status" value="1"/>
</dbReference>
<dbReference type="OrthoDB" id="10251727at2759"/>
<proteinExistence type="predicted"/>
<gene>
    <name evidence="1" type="ORF">KP509_38G048300</name>
</gene>
<dbReference type="EMBL" id="CM035443">
    <property type="protein sequence ID" value="KAH7278603.1"/>
    <property type="molecule type" value="Genomic_DNA"/>
</dbReference>